<sequence>MKLHAILCSASDISTHVTASNSATPAATSNIATYVTVSDDATDATTRDITSSAEVTEGHVGHTNNRREETLLSCLRIGHTRNHRDFDSGLTLPLLVAHNEVLSSESLVCSGKRGRL</sequence>
<comment type="caution">
    <text evidence="1">The sequence shown here is derived from an EMBL/GenBank/DDBJ whole genome shotgun (WGS) entry which is preliminary data.</text>
</comment>
<name>A0AAV3YEA9_9GAST</name>
<accession>A0AAV3YEA9</accession>
<gene>
    <name evidence="1" type="ORF">PoB_000698700</name>
</gene>
<dbReference type="EMBL" id="BLXT01000825">
    <property type="protein sequence ID" value="GFN80481.1"/>
    <property type="molecule type" value="Genomic_DNA"/>
</dbReference>
<dbReference type="AlphaFoldDB" id="A0AAV3YEA9"/>
<organism evidence="1 2">
    <name type="scientific">Plakobranchus ocellatus</name>
    <dbReference type="NCBI Taxonomy" id="259542"/>
    <lineage>
        <taxon>Eukaryota</taxon>
        <taxon>Metazoa</taxon>
        <taxon>Spiralia</taxon>
        <taxon>Lophotrochozoa</taxon>
        <taxon>Mollusca</taxon>
        <taxon>Gastropoda</taxon>
        <taxon>Heterobranchia</taxon>
        <taxon>Euthyneura</taxon>
        <taxon>Panpulmonata</taxon>
        <taxon>Sacoglossa</taxon>
        <taxon>Placobranchoidea</taxon>
        <taxon>Plakobranchidae</taxon>
        <taxon>Plakobranchus</taxon>
    </lineage>
</organism>
<dbReference type="Proteomes" id="UP000735302">
    <property type="component" value="Unassembled WGS sequence"/>
</dbReference>
<keyword evidence="2" id="KW-1185">Reference proteome</keyword>
<proteinExistence type="predicted"/>
<evidence type="ECO:0000313" key="1">
    <source>
        <dbReference type="EMBL" id="GFN80481.1"/>
    </source>
</evidence>
<evidence type="ECO:0000313" key="2">
    <source>
        <dbReference type="Proteomes" id="UP000735302"/>
    </source>
</evidence>
<reference evidence="1 2" key="1">
    <citation type="journal article" date="2021" name="Elife">
        <title>Chloroplast acquisition without the gene transfer in kleptoplastic sea slugs, Plakobranchus ocellatus.</title>
        <authorList>
            <person name="Maeda T."/>
            <person name="Takahashi S."/>
            <person name="Yoshida T."/>
            <person name="Shimamura S."/>
            <person name="Takaki Y."/>
            <person name="Nagai Y."/>
            <person name="Toyoda A."/>
            <person name="Suzuki Y."/>
            <person name="Arimoto A."/>
            <person name="Ishii H."/>
            <person name="Satoh N."/>
            <person name="Nishiyama T."/>
            <person name="Hasebe M."/>
            <person name="Maruyama T."/>
            <person name="Minagawa J."/>
            <person name="Obokata J."/>
            <person name="Shigenobu S."/>
        </authorList>
    </citation>
    <scope>NUCLEOTIDE SEQUENCE [LARGE SCALE GENOMIC DNA]</scope>
</reference>
<protein>
    <submittedName>
        <fullName evidence="1">Uncharacterized protein</fullName>
    </submittedName>
</protein>